<sequence length="872" mass="97135">MSLKTPLEASFNYLAFLIHVHAGCFFCEGYRQVAGFSTAGLRSGNPSHGVFSSTNFPTPPPILPTPFSHRSNDLFPSLQHFFPFAANLILPPHPHKPHFLYTPHDSVQLAIAESDPSHFHALIPDRTKDARDVYPLFQDWPMSRLLSDGTQVIPLMALQITIFPYHGLSLCVSFLHVAADGPALHHFIRSWASISAGNGLNGPLPSHDRTVVQDPEGLESAYLRHHSEPINFDSEPISQRLSDKVRATFSLSKPQIERLKNWANSQITKSTQFSSFVVTSSVVWVSFIMSRELISGGSGAEDEACCNCRNERLGYRIPAEYFGNCFAFCLTAVEKSELLGENGLVVAMKAIEKRVGEVKKVTLKDAMAETSVCSVNALVFRFEAMATNFPFDSEFFKNFLIPDYILRPEAEAKVESVPYVPNCPVLVFINSRSGGQLGGSLLSTYRSLLNEKQVFDLGEEAPDVVLRRFFLNLEKLKLNGDEIAVEIQKRLRLIVAGGDGTAGWLLGVVCDLKLSYSPPIATVPLGTGNNLPFAFGWGKRNPGTDLNAVISFLDQVLKAKEMKIDNWHILMRMRAPAEGSCDPIAPLELPHSLHAFHRVTEGDEHKEGCLTFRGGFWNYFSMGMDAQVSYAFHSERKMHPEKFKNQLVNQSTYAKIGSTWFFAPLFHPSSMNISQIAKVEIMKHHGDWQTLPIPPGIRSIVCLNLPSFSGGFNPWGKPNCRRQRDRDFTPPYVDDGLLEVVGFRDAWHGLVLLAPSGHGTRLAQAHRIRFEFQKGKADHTFMRIDGEPWKQPLPANESVMVEISHLGQVNMLATHSCISRSVNDPSTPSRIDEDSEEEDCEDDSTKGGEEFRKFGAAATFKMPDEVDISQLS</sequence>
<keyword evidence="5 11" id="KW-0547">Nucleotide-binding</keyword>
<dbReference type="InterPro" id="IPR000756">
    <property type="entry name" value="Diacylglycerol_kin_accessory"/>
</dbReference>
<keyword evidence="15" id="KW-1185">Reference proteome</keyword>
<dbReference type="InterPro" id="IPR037607">
    <property type="entry name" value="DGK"/>
</dbReference>
<feature type="compositionally biased region" description="Polar residues" evidence="12">
    <location>
        <begin position="820"/>
        <end position="829"/>
    </location>
</feature>
<dbReference type="AlphaFoldDB" id="A0AAV6LVI1"/>
<dbReference type="Pfam" id="PF02458">
    <property type="entry name" value="Transferase"/>
    <property type="match status" value="1"/>
</dbReference>
<feature type="region of interest" description="Disordered" evidence="12">
    <location>
        <begin position="820"/>
        <end position="851"/>
    </location>
</feature>
<comment type="function">
    <text evidence="10">Phosphorylates the second messenger diacylglycerol (DAG) to generate phosphatidic acid (PA), another important signaling molecule. PA is required for plant development and responses to abiotic stress and pathogen attack. May be involved in the accumulation of PA during cold stress.</text>
</comment>
<dbReference type="Pfam" id="PF00781">
    <property type="entry name" value="DAGK_cat"/>
    <property type="match status" value="1"/>
</dbReference>
<dbReference type="PROSITE" id="PS50146">
    <property type="entry name" value="DAGK"/>
    <property type="match status" value="1"/>
</dbReference>
<evidence type="ECO:0000256" key="11">
    <source>
        <dbReference type="RuleBase" id="RU361128"/>
    </source>
</evidence>
<dbReference type="PANTHER" id="PTHR11255:SF98">
    <property type="entry name" value="DIACYLGLYCEROL KINASE 5"/>
    <property type="match status" value="1"/>
</dbReference>
<comment type="similarity">
    <text evidence="2 11">Belongs to the eukaryotic diacylglycerol kinase family.</text>
</comment>
<dbReference type="EMBL" id="JAGKQH010000020">
    <property type="protein sequence ID" value="KAG6570854.1"/>
    <property type="molecule type" value="Genomic_DNA"/>
</dbReference>
<evidence type="ECO:0000256" key="3">
    <source>
        <dbReference type="ARBA" id="ARBA00011245"/>
    </source>
</evidence>
<evidence type="ECO:0000256" key="5">
    <source>
        <dbReference type="ARBA" id="ARBA00022741"/>
    </source>
</evidence>
<dbReference type="SMART" id="SM00045">
    <property type="entry name" value="DAGKa"/>
    <property type="match status" value="1"/>
</dbReference>
<evidence type="ECO:0000259" key="13">
    <source>
        <dbReference type="PROSITE" id="PS50146"/>
    </source>
</evidence>
<evidence type="ECO:0000256" key="2">
    <source>
        <dbReference type="ARBA" id="ARBA00009280"/>
    </source>
</evidence>
<feature type="non-terminal residue" evidence="14">
    <location>
        <position position="1"/>
    </location>
</feature>
<evidence type="ECO:0000256" key="9">
    <source>
        <dbReference type="ARBA" id="ARBA00023016"/>
    </source>
</evidence>
<dbReference type="Proteomes" id="UP000685013">
    <property type="component" value="Chromosome 20"/>
</dbReference>
<feature type="domain" description="DAGKc" evidence="13">
    <location>
        <begin position="420"/>
        <end position="573"/>
    </location>
</feature>
<gene>
    <name evidence="14" type="primary">DGK5</name>
    <name evidence="14" type="ORF">SDJN03_29769</name>
</gene>
<protein>
    <recommendedName>
        <fullName evidence="11">Diacylglycerol kinase</fullName>
        <shortName evidence="11">DAG kinase</shortName>
        <ecNumber evidence="11">2.7.1.107</ecNumber>
    </recommendedName>
</protein>
<reference evidence="14 15" key="1">
    <citation type="journal article" date="2021" name="Hortic Res">
        <title>The domestication of Cucurbita argyrosperma as revealed by the genome of its wild relative.</title>
        <authorList>
            <person name="Barrera-Redondo J."/>
            <person name="Sanchez-de la Vega G."/>
            <person name="Aguirre-Liguori J.A."/>
            <person name="Castellanos-Morales G."/>
            <person name="Gutierrez-Guerrero Y.T."/>
            <person name="Aguirre-Dugua X."/>
            <person name="Aguirre-Planter E."/>
            <person name="Tenaillon M.I."/>
            <person name="Lira-Saade R."/>
            <person name="Eguiarte L.E."/>
        </authorList>
    </citation>
    <scope>NUCLEOTIDE SEQUENCE [LARGE SCALE GENOMIC DNA]</scope>
    <source>
        <strain evidence="14">JBR-2021</strain>
    </source>
</reference>
<comment type="caution">
    <text evidence="14">The sequence shown here is derived from an EMBL/GenBank/DDBJ whole genome shotgun (WGS) entry which is preliminary data.</text>
</comment>
<keyword evidence="4 11" id="KW-0808">Transferase</keyword>
<evidence type="ECO:0000256" key="4">
    <source>
        <dbReference type="ARBA" id="ARBA00022679"/>
    </source>
</evidence>
<organism evidence="14 15">
    <name type="scientific">Cucurbita argyrosperma subsp. sororia</name>
    <dbReference type="NCBI Taxonomy" id="37648"/>
    <lineage>
        <taxon>Eukaryota</taxon>
        <taxon>Viridiplantae</taxon>
        <taxon>Streptophyta</taxon>
        <taxon>Embryophyta</taxon>
        <taxon>Tracheophyta</taxon>
        <taxon>Spermatophyta</taxon>
        <taxon>Magnoliopsida</taxon>
        <taxon>eudicotyledons</taxon>
        <taxon>Gunneridae</taxon>
        <taxon>Pentapetalae</taxon>
        <taxon>rosids</taxon>
        <taxon>fabids</taxon>
        <taxon>Cucurbitales</taxon>
        <taxon>Cucurbitaceae</taxon>
        <taxon>Cucurbiteae</taxon>
        <taxon>Cucurbita</taxon>
    </lineage>
</organism>
<keyword evidence="6 11" id="KW-0418">Kinase</keyword>
<dbReference type="GO" id="GO:0004143">
    <property type="term" value="F:ATP-dependent diacylglycerol kinase activity"/>
    <property type="evidence" value="ECO:0007669"/>
    <property type="project" value="UniProtKB-EC"/>
</dbReference>
<feature type="compositionally biased region" description="Acidic residues" evidence="12">
    <location>
        <begin position="833"/>
        <end position="842"/>
    </location>
</feature>
<dbReference type="InterPro" id="IPR001206">
    <property type="entry name" value="Diacylglycerol_kinase_cat_dom"/>
</dbReference>
<dbReference type="GO" id="GO:0006952">
    <property type="term" value="P:defense response"/>
    <property type="evidence" value="ECO:0007669"/>
    <property type="project" value="UniProtKB-KW"/>
</dbReference>
<evidence type="ECO:0000256" key="10">
    <source>
        <dbReference type="ARBA" id="ARBA00060336"/>
    </source>
</evidence>
<evidence type="ECO:0000313" key="14">
    <source>
        <dbReference type="EMBL" id="KAG6570854.1"/>
    </source>
</evidence>
<evidence type="ECO:0000256" key="6">
    <source>
        <dbReference type="ARBA" id="ARBA00022777"/>
    </source>
</evidence>
<dbReference type="SMART" id="SM00046">
    <property type="entry name" value="DAGKc"/>
    <property type="match status" value="1"/>
</dbReference>
<dbReference type="FunFam" id="3.40.50.10330:FF:000016">
    <property type="entry name" value="Diacylglycerol kinase"/>
    <property type="match status" value="1"/>
</dbReference>
<evidence type="ECO:0000256" key="12">
    <source>
        <dbReference type="SAM" id="MobiDB-lite"/>
    </source>
</evidence>
<dbReference type="GO" id="GO:0016020">
    <property type="term" value="C:membrane"/>
    <property type="evidence" value="ECO:0007669"/>
    <property type="project" value="TreeGrafter"/>
</dbReference>
<dbReference type="GO" id="GO:0005524">
    <property type="term" value="F:ATP binding"/>
    <property type="evidence" value="ECO:0007669"/>
    <property type="project" value="UniProtKB-KW"/>
</dbReference>
<dbReference type="Pfam" id="PF00609">
    <property type="entry name" value="DAGK_acc"/>
    <property type="match status" value="1"/>
</dbReference>
<dbReference type="PANTHER" id="PTHR11255">
    <property type="entry name" value="DIACYLGLYCEROL KINASE"/>
    <property type="match status" value="1"/>
</dbReference>
<keyword evidence="7" id="KW-0611">Plant defense</keyword>
<dbReference type="FunFam" id="2.60.200.40:FF:000007">
    <property type="entry name" value="diacylglycerol kinase"/>
    <property type="match status" value="1"/>
</dbReference>
<proteinExistence type="inferred from homology"/>
<evidence type="ECO:0000256" key="7">
    <source>
        <dbReference type="ARBA" id="ARBA00022821"/>
    </source>
</evidence>
<dbReference type="EC" id="2.7.1.107" evidence="11"/>
<evidence type="ECO:0000256" key="8">
    <source>
        <dbReference type="ARBA" id="ARBA00022840"/>
    </source>
</evidence>
<keyword evidence="8 11" id="KW-0067">ATP-binding</keyword>
<dbReference type="GO" id="GO:0007200">
    <property type="term" value="P:phospholipase C-activating G protein-coupled receptor signaling pathway"/>
    <property type="evidence" value="ECO:0007669"/>
    <property type="project" value="InterPro"/>
</dbReference>
<comment type="catalytic activity">
    <reaction evidence="1 11">
        <text>a 1,2-diacyl-sn-glycerol + ATP = a 1,2-diacyl-sn-glycero-3-phosphate + ADP + H(+)</text>
        <dbReference type="Rhea" id="RHEA:10272"/>
        <dbReference type="ChEBI" id="CHEBI:15378"/>
        <dbReference type="ChEBI" id="CHEBI:17815"/>
        <dbReference type="ChEBI" id="CHEBI:30616"/>
        <dbReference type="ChEBI" id="CHEBI:58608"/>
        <dbReference type="ChEBI" id="CHEBI:456216"/>
        <dbReference type="EC" id="2.7.1.107"/>
    </reaction>
</comment>
<evidence type="ECO:0000313" key="15">
    <source>
        <dbReference type="Proteomes" id="UP000685013"/>
    </source>
</evidence>
<name>A0AAV6LVI1_9ROSI</name>
<keyword evidence="9" id="KW-0346">Stress response</keyword>
<comment type="subunit">
    <text evidence="3">Monomer.</text>
</comment>
<evidence type="ECO:0000256" key="1">
    <source>
        <dbReference type="ARBA" id="ARBA00001383"/>
    </source>
</evidence>
<accession>A0AAV6LVI1</accession>